<dbReference type="GO" id="GO:0016787">
    <property type="term" value="F:hydrolase activity"/>
    <property type="evidence" value="ECO:0007669"/>
    <property type="project" value="InterPro"/>
</dbReference>
<proteinExistence type="predicted"/>
<dbReference type="STRING" id="35525.A0A164ED10"/>
<dbReference type="GO" id="GO:0009166">
    <property type="term" value="P:nucleotide catabolic process"/>
    <property type="evidence" value="ECO:0007669"/>
    <property type="project" value="InterPro"/>
</dbReference>
<dbReference type="InterPro" id="IPR029052">
    <property type="entry name" value="Metallo-depent_PP-like"/>
</dbReference>
<comment type="caution">
    <text evidence="1">The sequence shown here is derived from an EMBL/GenBank/DDBJ whole genome shotgun (WGS) entry which is preliminary data.</text>
</comment>
<organism evidence="1 2">
    <name type="scientific">Daphnia magna</name>
    <dbReference type="NCBI Taxonomy" id="35525"/>
    <lineage>
        <taxon>Eukaryota</taxon>
        <taxon>Metazoa</taxon>
        <taxon>Ecdysozoa</taxon>
        <taxon>Arthropoda</taxon>
        <taxon>Crustacea</taxon>
        <taxon>Branchiopoda</taxon>
        <taxon>Diplostraca</taxon>
        <taxon>Cladocera</taxon>
        <taxon>Anomopoda</taxon>
        <taxon>Daphniidae</taxon>
        <taxon>Daphnia</taxon>
    </lineage>
</organism>
<sequence>STFTKGEQMVPVLNACGIQCAVYGNHDFDFGIEVLMQRAQATTFPWLMSNVINNETRRPLADGKCSLVIDWH</sequence>
<dbReference type="InterPro" id="IPR006179">
    <property type="entry name" value="5_nucleotidase/apyrase"/>
</dbReference>
<gene>
    <name evidence="1" type="ORF">APZ42_008871</name>
</gene>
<dbReference type="Proteomes" id="UP000076858">
    <property type="component" value="Unassembled WGS sequence"/>
</dbReference>
<dbReference type="SUPFAM" id="SSF56300">
    <property type="entry name" value="Metallo-dependent phosphatases"/>
    <property type="match status" value="1"/>
</dbReference>
<dbReference type="OrthoDB" id="10252235at2759"/>
<name>A0A164ED10_9CRUS</name>
<keyword evidence="2" id="KW-1185">Reference proteome</keyword>
<dbReference type="EMBL" id="LRGB01024109">
    <property type="protein sequence ID" value="KZR96666.1"/>
    <property type="molecule type" value="Genomic_DNA"/>
</dbReference>
<evidence type="ECO:0000313" key="2">
    <source>
        <dbReference type="Proteomes" id="UP000076858"/>
    </source>
</evidence>
<accession>A0A164ED10</accession>
<reference evidence="1 2" key="1">
    <citation type="submission" date="2016-03" db="EMBL/GenBank/DDBJ databases">
        <title>EvidentialGene: Evidence-directed Construction of Genes on Genomes.</title>
        <authorList>
            <person name="Gilbert D.G."/>
            <person name="Choi J.-H."/>
            <person name="Mockaitis K."/>
            <person name="Colbourne J."/>
            <person name="Pfrender M."/>
        </authorList>
    </citation>
    <scope>NUCLEOTIDE SEQUENCE [LARGE SCALE GENOMIC DNA]</scope>
    <source>
        <strain evidence="1 2">Xinb3</strain>
        <tissue evidence="1">Complete organism</tissue>
    </source>
</reference>
<dbReference type="PANTHER" id="PTHR11575:SF48">
    <property type="entry name" value="5'-NUCLEOTIDASE"/>
    <property type="match status" value="1"/>
</dbReference>
<protein>
    <submittedName>
        <fullName evidence="1">Uncharacterized protein</fullName>
    </submittedName>
</protein>
<feature type="non-terminal residue" evidence="1">
    <location>
        <position position="72"/>
    </location>
</feature>
<dbReference type="Gene3D" id="3.60.21.10">
    <property type="match status" value="1"/>
</dbReference>
<evidence type="ECO:0000313" key="1">
    <source>
        <dbReference type="EMBL" id="KZR96666.1"/>
    </source>
</evidence>
<dbReference type="PANTHER" id="PTHR11575">
    <property type="entry name" value="5'-NUCLEOTIDASE-RELATED"/>
    <property type="match status" value="1"/>
</dbReference>
<feature type="non-terminal residue" evidence="1">
    <location>
        <position position="1"/>
    </location>
</feature>
<dbReference type="AlphaFoldDB" id="A0A164ED10"/>